<evidence type="ECO:0000256" key="1">
    <source>
        <dbReference type="SAM" id="Phobius"/>
    </source>
</evidence>
<evidence type="ECO:0000313" key="3">
    <source>
        <dbReference type="EMBL" id="RAS62178.1"/>
    </source>
</evidence>
<dbReference type="Pfam" id="PF14316">
    <property type="entry name" value="DUF4381"/>
    <property type="match status" value="1"/>
</dbReference>
<keyword evidence="1" id="KW-0812">Transmembrane</keyword>
<comment type="caution">
    <text evidence="2">The sequence shown here is derived from an EMBL/GenBank/DDBJ whole genome shotgun (WGS) entry which is preliminary data.</text>
</comment>
<name>A0A2J8I8J6_VIBDI</name>
<proteinExistence type="predicted"/>
<gene>
    <name evidence="2" type="ORF">C1N32_01905</name>
    <name evidence="3" type="ORF">DET48_115109</name>
</gene>
<reference evidence="3 5" key="2">
    <citation type="submission" date="2018-06" db="EMBL/GenBank/DDBJ databases">
        <title>Freshwater and sediment microbial communities from various areas in North America, analyzing microbe dynamics in response to fracking.</title>
        <authorList>
            <person name="Lamendella R."/>
        </authorList>
    </citation>
    <scope>NUCLEOTIDE SEQUENCE [LARGE SCALE GENOMIC DNA]</scope>
    <source>
        <strain evidence="3 5">99A</strain>
    </source>
</reference>
<dbReference type="InterPro" id="IPR025489">
    <property type="entry name" value="DUF4381"/>
</dbReference>
<sequence length="175" mass="20431">MIPKPPDSYMLRNIRDVELPEVFSWFPQTIGWKIVFTLIALYAAYRIYRYAKHWWHNRYRQEAIDALLSLTPDDANWPYQMVKIVKAVIVYLDKGNAALYGVKLLAQMDYLSTDSSSEKHSSAGTQTVFQHDDICLQWLACVENSKLEKPNFDRLRSGLVVWLKTHQVKPEGEHE</sequence>
<dbReference type="Proteomes" id="UP000236449">
    <property type="component" value="Unassembled WGS sequence"/>
</dbReference>
<accession>A0A2J8I8J6</accession>
<evidence type="ECO:0000313" key="5">
    <source>
        <dbReference type="Proteomes" id="UP000248729"/>
    </source>
</evidence>
<keyword evidence="1" id="KW-1133">Transmembrane helix</keyword>
<dbReference type="EMBL" id="QLTR01000015">
    <property type="protein sequence ID" value="RAS62178.1"/>
    <property type="molecule type" value="Genomic_DNA"/>
</dbReference>
<feature type="transmembrane region" description="Helical" evidence="1">
    <location>
        <begin position="30"/>
        <end position="48"/>
    </location>
</feature>
<dbReference type="EMBL" id="POSK01000001">
    <property type="protein sequence ID" value="PNI06784.1"/>
    <property type="molecule type" value="Genomic_DNA"/>
</dbReference>
<evidence type="ECO:0000313" key="4">
    <source>
        <dbReference type="Proteomes" id="UP000236449"/>
    </source>
</evidence>
<reference evidence="2 4" key="1">
    <citation type="submission" date="2018-01" db="EMBL/GenBank/DDBJ databases">
        <title>Draft genome sequences of six Vibrio diazotrophicus strains isolated from deep-sea sediments of the Baltic Sea.</title>
        <authorList>
            <person name="Castillo D."/>
            <person name="Vandieken V."/>
            <person name="Chiang O."/>
            <person name="Middelboe M."/>
        </authorList>
    </citation>
    <scope>NUCLEOTIDE SEQUENCE [LARGE SCALE GENOMIC DNA]</scope>
    <source>
        <strain evidence="2 4">60.27F</strain>
    </source>
</reference>
<dbReference type="Proteomes" id="UP000248729">
    <property type="component" value="Unassembled WGS sequence"/>
</dbReference>
<dbReference type="AlphaFoldDB" id="A0A2J8I8J6"/>
<dbReference type="RefSeq" id="WP_102965233.1">
    <property type="nucleotide sequence ID" value="NZ_POSJ01000001.1"/>
</dbReference>
<keyword evidence="1" id="KW-0472">Membrane</keyword>
<protein>
    <submittedName>
        <fullName evidence="2">DUF4381 domain-containing protein</fullName>
    </submittedName>
</protein>
<evidence type="ECO:0000313" key="2">
    <source>
        <dbReference type="EMBL" id="PNI06784.1"/>
    </source>
</evidence>
<organism evidence="2 4">
    <name type="scientific">Vibrio diazotrophicus</name>
    <dbReference type="NCBI Taxonomy" id="685"/>
    <lineage>
        <taxon>Bacteria</taxon>
        <taxon>Pseudomonadati</taxon>
        <taxon>Pseudomonadota</taxon>
        <taxon>Gammaproteobacteria</taxon>
        <taxon>Vibrionales</taxon>
        <taxon>Vibrionaceae</taxon>
        <taxon>Vibrio</taxon>
    </lineage>
</organism>
<dbReference type="OrthoDB" id="6398942at2"/>